<dbReference type="GO" id="GO:0016798">
    <property type="term" value="F:hydrolase activity, acting on glycosyl bonds"/>
    <property type="evidence" value="ECO:0007669"/>
    <property type="project" value="UniProtKB-KW"/>
</dbReference>
<organism evidence="10 11">
    <name type="scientific">Oceanithermus desulfurans NBRC 100063</name>
    <dbReference type="NCBI Taxonomy" id="1227550"/>
    <lineage>
        <taxon>Bacteria</taxon>
        <taxon>Thermotogati</taxon>
        <taxon>Deinococcota</taxon>
        <taxon>Deinococci</taxon>
        <taxon>Thermales</taxon>
        <taxon>Thermaceae</taxon>
        <taxon>Oceanithermus</taxon>
    </lineage>
</organism>
<evidence type="ECO:0000256" key="1">
    <source>
        <dbReference type="ARBA" id="ARBA00022729"/>
    </source>
</evidence>
<name>A0A511RGC0_9DEIN</name>
<dbReference type="InterPro" id="IPR036278">
    <property type="entry name" value="Sialidase_sf"/>
</dbReference>
<dbReference type="PROSITE" id="PS51257">
    <property type="entry name" value="PROKAR_LIPOPROTEIN"/>
    <property type="match status" value="1"/>
</dbReference>
<dbReference type="SUPFAM" id="SSF110296">
    <property type="entry name" value="Oligoxyloglucan reducing end-specific cellobiohydrolase"/>
    <property type="match status" value="1"/>
</dbReference>
<keyword evidence="1 8" id="KW-0732">Signal</keyword>
<reference evidence="10 11" key="1">
    <citation type="submission" date="2019-07" db="EMBL/GenBank/DDBJ databases">
        <title>Whole genome shotgun sequence of Oceanithermus desulfurans NBRC 100063.</title>
        <authorList>
            <person name="Hosoyama A."/>
            <person name="Uohara A."/>
            <person name="Ohji S."/>
            <person name="Ichikawa N."/>
        </authorList>
    </citation>
    <scope>NUCLEOTIDE SEQUENCE [LARGE SCALE GENOMIC DNA]</scope>
    <source>
        <strain evidence="10 11">NBRC 100063</strain>
    </source>
</reference>
<dbReference type="OrthoDB" id="9764804at2"/>
<proteinExistence type="inferred from homology"/>
<evidence type="ECO:0000256" key="2">
    <source>
        <dbReference type="ARBA" id="ARBA00022737"/>
    </source>
</evidence>
<evidence type="ECO:0000256" key="5">
    <source>
        <dbReference type="ARBA" id="ARBA00023295"/>
    </source>
</evidence>
<keyword evidence="6" id="KW-0624">Polysaccharide degradation</keyword>
<evidence type="ECO:0000313" key="10">
    <source>
        <dbReference type="EMBL" id="GEM88693.1"/>
    </source>
</evidence>
<evidence type="ECO:0000256" key="4">
    <source>
        <dbReference type="ARBA" id="ARBA00023277"/>
    </source>
</evidence>
<keyword evidence="3" id="KW-0378">Hydrolase</keyword>
<evidence type="ECO:0000256" key="3">
    <source>
        <dbReference type="ARBA" id="ARBA00022801"/>
    </source>
</evidence>
<dbReference type="GO" id="GO:0010411">
    <property type="term" value="P:xyloglucan metabolic process"/>
    <property type="evidence" value="ECO:0007669"/>
    <property type="project" value="TreeGrafter"/>
</dbReference>
<keyword evidence="5" id="KW-0326">Glycosidase</keyword>
<dbReference type="InterPro" id="IPR015943">
    <property type="entry name" value="WD40/YVTN_repeat-like_dom_sf"/>
</dbReference>
<dbReference type="SUPFAM" id="SSF50939">
    <property type="entry name" value="Sialidases"/>
    <property type="match status" value="1"/>
</dbReference>
<comment type="similarity">
    <text evidence="7">Belongs to the glycosyl hydrolase 74 family.</text>
</comment>
<feature type="chain" id="PRO_5021960499" description="Sortilin N-terminal domain-containing protein" evidence="8">
    <location>
        <begin position="27"/>
        <end position="718"/>
    </location>
</feature>
<dbReference type="GO" id="GO:0000272">
    <property type="term" value="P:polysaccharide catabolic process"/>
    <property type="evidence" value="ECO:0007669"/>
    <property type="project" value="UniProtKB-KW"/>
</dbReference>
<protein>
    <recommendedName>
        <fullName evidence="9">Sortilin N-terminal domain-containing protein</fullName>
    </recommendedName>
</protein>
<dbReference type="PANTHER" id="PTHR43739:SF2">
    <property type="entry name" value="OLIGOXYLOGLUCAN-REDUCING END-SPECIFIC XYLOGLUCANASE-RELATED"/>
    <property type="match status" value="1"/>
</dbReference>
<keyword evidence="4" id="KW-0119">Carbohydrate metabolism</keyword>
<evidence type="ECO:0000256" key="6">
    <source>
        <dbReference type="ARBA" id="ARBA00023326"/>
    </source>
</evidence>
<evidence type="ECO:0000256" key="8">
    <source>
        <dbReference type="SAM" id="SignalP"/>
    </source>
</evidence>
<accession>A0A511RGC0</accession>
<dbReference type="PANTHER" id="PTHR43739">
    <property type="entry name" value="XYLOGLUCANASE (EUROFUNG)"/>
    <property type="match status" value="1"/>
</dbReference>
<dbReference type="Pfam" id="PF15902">
    <property type="entry name" value="Sortilin-Vps10"/>
    <property type="match status" value="1"/>
</dbReference>
<comment type="caution">
    <text evidence="10">The sequence shown here is derived from an EMBL/GenBank/DDBJ whole genome shotgun (WGS) entry which is preliminary data.</text>
</comment>
<evidence type="ECO:0000259" key="9">
    <source>
        <dbReference type="Pfam" id="PF15902"/>
    </source>
</evidence>
<gene>
    <name evidence="10" type="ORF">ODE01S_01270</name>
</gene>
<dbReference type="Proteomes" id="UP000321827">
    <property type="component" value="Unassembled WGS sequence"/>
</dbReference>
<feature type="domain" description="Sortilin N-terminal" evidence="9">
    <location>
        <begin position="105"/>
        <end position="224"/>
    </location>
</feature>
<sequence length="718" mass="75644">MDRILRTLLGCAVLAWLAACNPVAGGASWERVNPGGGGAFHAIAAGPGGLVLAGSDLSGAYLSRDGGASWRPIGSAQGLATTHVSGVGFDTHDPVVLYLGTEDGLYRSADGGATFVRVLADGYVTDVRFAPSAPNVGYLTHHPAYDVAEGTVYRSDDRGRSWRPVTATGLPAGLHLLELAVDPRDSERVFVLAGEGRFACGETALFASADGGVSWTRVGAELGQIADFALDPDDPDVLYLTTYGDVWDPGYACVADDPNGGHLYRATADAAGWRFTRVSDALGSRNLLVLPGGGRVRVFDLDTKEFFATSNDGASWVRLGGPDDWDPGWSGPGLAHGTSPGGDAKTLFQDPADPDRIYWADGQFVWGGRDGGATVRPLHTEAAGSGWRSRGVDNIVPFELAFDADGRHVYFGLADLGCFASDDHGASFRSCNDPAHTGSWMGHGGNSLALAADPERAGVVWIGQAQELDTRHTLLVSRDYGRSWSPADAGLPGSILSGLSVDPESPADRRTLFVTAGGDVYRSRDDGAGWTRVLACGGCRYTAVRGEQVLAGGEAGLWRSTRGGEAGSRERVGPPEFAGDGAEVFTDNGWRGVAAIRFDPNAVGRVYVAVFGPGRGLYRSNDGGASWTRILPGDFLWDVAIDPRDAGVLYAASSSAFYSGGYDPASRGVLRSTDAGRTWQAFNEGLAWPFARRLAFDRAGTELWVASPGLGYARRGLR</sequence>
<dbReference type="AlphaFoldDB" id="A0A511RGC0"/>
<feature type="signal peptide" evidence="8">
    <location>
        <begin position="1"/>
        <end position="26"/>
    </location>
</feature>
<keyword evidence="2" id="KW-0677">Repeat</keyword>
<dbReference type="Gene3D" id="2.130.10.10">
    <property type="entry name" value="YVTN repeat-like/Quinoprotein amine dehydrogenase"/>
    <property type="match status" value="4"/>
</dbReference>
<dbReference type="InterPro" id="IPR031778">
    <property type="entry name" value="Sortilin_N"/>
</dbReference>
<evidence type="ECO:0000313" key="11">
    <source>
        <dbReference type="Proteomes" id="UP000321827"/>
    </source>
</evidence>
<dbReference type="InterPro" id="IPR052025">
    <property type="entry name" value="Xyloglucanase_GH74"/>
</dbReference>
<evidence type="ECO:0000256" key="7">
    <source>
        <dbReference type="ARBA" id="ARBA00037986"/>
    </source>
</evidence>
<dbReference type="EMBL" id="BJXN01000001">
    <property type="protein sequence ID" value="GEM88693.1"/>
    <property type="molecule type" value="Genomic_DNA"/>
</dbReference>